<dbReference type="Gene3D" id="3.30.70.330">
    <property type="match status" value="1"/>
</dbReference>
<dbReference type="SMART" id="SM00360">
    <property type="entry name" value="RRM"/>
    <property type="match status" value="1"/>
</dbReference>
<dbReference type="RefSeq" id="XP_010490972.1">
    <property type="nucleotide sequence ID" value="XM_010492670.1"/>
</dbReference>
<protein>
    <submittedName>
        <fullName evidence="4">Uncharacterized protein LOC104768649</fullName>
    </submittedName>
</protein>
<evidence type="ECO:0000256" key="1">
    <source>
        <dbReference type="PROSITE-ProRule" id="PRU00176"/>
    </source>
</evidence>
<dbReference type="InterPro" id="IPR012677">
    <property type="entry name" value="Nucleotide-bd_a/b_plait_sf"/>
</dbReference>
<dbReference type="Pfam" id="PF00076">
    <property type="entry name" value="RRM_1"/>
    <property type="match status" value="1"/>
</dbReference>
<gene>
    <name evidence="4" type="primary">LOC104768649</name>
</gene>
<keyword evidence="1" id="KW-0694">RNA-binding</keyword>
<keyword evidence="3" id="KW-1185">Reference proteome</keyword>
<dbReference type="SUPFAM" id="SSF54928">
    <property type="entry name" value="RNA-binding domain, RBD"/>
    <property type="match status" value="1"/>
</dbReference>
<evidence type="ECO:0000259" key="2">
    <source>
        <dbReference type="PROSITE" id="PS50102"/>
    </source>
</evidence>
<evidence type="ECO:0000313" key="4">
    <source>
        <dbReference type="RefSeq" id="XP_010490972.1"/>
    </source>
</evidence>
<dbReference type="InterPro" id="IPR035979">
    <property type="entry name" value="RBD_domain_sf"/>
</dbReference>
<reference evidence="3" key="1">
    <citation type="journal article" date="2014" name="Nat. Commun.">
        <title>The emerging biofuel crop Camelina sativa retains a highly undifferentiated hexaploid genome structure.</title>
        <authorList>
            <person name="Kagale S."/>
            <person name="Koh C."/>
            <person name="Nixon J."/>
            <person name="Bollina V."/>
            <person name="Clarke W.E."/>
            <person name="Tuteja R."/>
            <person name="Spillane C."/>
            <person name="Robinson S.J."/>
            <person name="Links M.G."/>
            <person name="Clarke C."/>
            <person name="Higgins E.E."/>
            <person name="Huebert T."/>
            <person name="Sharpe A.G."/>
            <person name="Parkin I.A."/>
        </authorList>
    </citation>
    <scope>NUCLEOTIDE SEQUENCE [LARGE SCALE GENOMIC DNA]</scope>
    <source>
        <strain evidence="3">cv. DH55</strain>
    </source>
</reference>
<proteinExistence type="predicted"/>
<dbReference type="Proteomes" id="UP000694864">
    <property type="component" value="Chromosome 20"/>
</dbReference>
<name>A0ABM0XTW1_CAMSA</name>
<sequence length="168" mass="19054">MDAAPRRFFSSIRFFAYQSRLHGFFIKDYCRLSLFSTSPTMNEYAFEGPKLQPNFRDMGRVIVSGYDTSYSLPLEVAKRALEKHFSSCGEITDVAFDDRFAYVYFVGEAAVDKALQLFNGSELDGWKLTVEPFPFPNAKDKIIVSVEGFDTCLSQDDLESALTPLFSI</sequence>
<dbReference type="PROSITE" id="PS50102">
    <property type="entry name" value="RRM"/>
    <property type="match status" value="1"/>
</dbReference>
<organism evidence="3 4">
    <name type="scientific">Camelina sativa</name>
    <name type="common">False flax</name>
    <name type="synonym">Myagrum sativum</name>
    <dbReference type="NCBI Taxonomy" id="90675"/>
    <lineage>
        <taxon>Eukaryota</taxon>
        <taxon>Viridiplantae</taxon>
        <taxon>Streptophyta</taxon>
        <taxon>Embryophyta</taxon>
        <taxon>Tracheophyta</taxon>
        <taxon>Spermatophyta</taxon>
        <taxon>Magnoliopsida</taxon>
        <taxon>eudicotyledons</taxon>
        <taxon>Gunneridae</taxon>
        <taxon>Pentapetalae</taxon>
        <taxon>rosids</taxon>
        <taxon>malvids</taxon>
        <taxon>Brassicales</taxon>
        <taxon>Brassicaceae</taxon>
        <taxon>Camelineae</taxon>
        <taxon>Camelina</taxon>
    </lineage>
</organism>
<accession>A0ABM0XTW1</accession>
<evidence type="ECO:0000313" key="3">
    <source>
        <dbReference type="Proteomes" id="UP000694864"/>
    </source>
</evidence>
<reference evidence="4" key="2">
    <citation type="submission" date="2025-08" db="UniProtKB">
        <authorList>
            <consortium name="RefSeq"/>
        </authorList>
    </citation>
    <scope>IDENTIFICATION</scope>
    <source>
        <tissue evidence="4">Leaf</tissue>
    </source>
</reference>
<dbReference type="GeneID" id="104768649"/>
<feature type="domain" description="RRM" evidence="2">
    <location>
        <begin position="59"/>
        <end position="131"/>
    </location>
</feature>
<dbReference type="InterPro" id="IPR000504">
    <property type="entry name" value="RRM_dom"/>
</dbReference>